<proteinExistence type="predicted"/>
<name>A0A0G1XUV0_9BACT</name>
<evidence type="ECO:0000313" key="3">
    <source>
        <dbReference type="EMBL" id="KKU98085.1"/>
    </source>
</evidence>
<gene>
    <name evidence="3" type="ORF">UY28_C0008G0031</name>
</gene>
<dbReference type="EMBL" id="LCPK01000008">
    <property type="protein sequence ID" value="KKU98085.1"/>
    <property type="molecule type" value="Genomic_DNA"/>
</dbReference>
<dbReference type="Proteomes" id="UP000034694">
    <property type="component" value="Unassembled WGS sequence"/>
</dbReference>
<evidence type="ECO:0000256" key="2">
    <source>
        <dbReference type="SAM" id="Phobius"/>
    </source>
</evidence>
<feature type="region of interest" description="Disordered" evidence="1">
    <location>
        <begin position="146"/>
        <end position="222"/>
    </location>
</feature>
<organism evidence="3 4">
    <name type="scientific">Candidatus Amesbacteria bacterium GW2011_GWB1_48_13</name>
    <dbReference type="NCBI Taxonomy" id="1618362"/>
    <lineage>
        <taxon>Bacteria</taxon>
        <taxon>Candidatus Amesiibacteriota</taxon>
    </lineage>
</organism>
<comment type="caution">
    <text evidence="3">The sequence shown here is derived from an EMBL/GenBank/DDBJ whole genome shotgun (WGS) entry which is preliminary data.</text>
</comment>
<feature type="transmembrane region" description="Helical" evidence="2">
    <location>
        <begin position="265"/>
        <end position="286"/>
    </location>
</feature>
<evidence type="ECO:0000313" key="4">
    <source>
        <dbReference type="Proteomes" id="UP000034694"/>
    </source>
</evidence>
<sequence length="295" mass="31328">MNSRLLPALFLTSLFFPSLVFAITLSISEIPGSIDYQQEIEVSVNLQCSNCSDSYLRGVFYPSGTNYFGFTYNNSGQWISTAGDKTQYFKIGASEVNESSWSGKLKVKPDPADSNYKGPGAYIFKVGRYTSSDSSALWSNERTLIITGPSVTPTPGPTDTPGPTATRTPTPSPTHAPAGPSSTPTKTPAKTPSRTPTPRLAANNSPISRVTPRTGASSPADDIAAQDILGLTTTGAEEFEGDVDPSKLTNSQEVIYPEVASSPPWLALGLISTGTITLSLAGYWALRRSSPDQMG</sequence>
<evidence type="ECO:0000256" key="1">
    <source>
        <dbReference type="SAM" id="MobiDB-lite"/>
    </source>
</evidence>
<keyword evidence="2" id="KW-1133">Transmembrane helix</keyword>
<keyword evidence="2" id="KW-0472">Membrane</keyword>
<keyword evidence="2" id="KW-0812">Transmembrane</keyword>
<accession>A0A0G1XUV0</accession>
<feature type="compositionally biased region" description="Low complexity" evidence="1">
    <location>
        <begin position="161"/>
        <end position="199"/>
    </location>
</feature>
<protein>
    <submittedName>
        <fullName evidence="3">Drug resistance transporter, EmrB/QacA subfamily</fullName>
    </submittedName>
</protein>
<dbReference type="AlphaFoldDB" id="A0A0G1XUV0"/>
<reference evidence="3 4" key="1">
    <citation type="journal article" date="2015" name="Nature">
        <title>rRNA introns, odd ribosomes, and small enigmatic genomes across a large radiation of phyla.</title>
        <authorList>
            <person name="Brown C.T."/>
            <person name="Hug L.A."/>
            <person name="Thomas B.C."/>
            <person name="Sharon I."/>
            <person name="Castelle C.J."/>
            <person name="Singh A."/>
            <person name="Wilkins M.J."/>
            <person name="Williams K.H."/>
            <person name="Banfield J.F."/>
        </authorList>
    </citation>
    <scope>NUCLEOTIDE SEQUENCE [LARGE SCALE GENOMIC DNA]</scope>
</reference>